<dbReference type="InterPro" id="IPR003787">
    <property type="entry name" value="Sulphur_relay_DsrE/F-like"/>
</dbReference>
<keyword evidence="2" id="KW-1185">Reference proteome</keyword>
<evidence type="ECO:0000313" key="2">
    <source>
        <dbReference type="Proteomes" id="UP000243588"/>
    </source>
</evidence>
<dbReference type="PANTHER" id="PTHR37691:SF1">
    <property type="entry name" value="BLR3518 PROTEIN"/>
    <property type="match status" value="1"/>
</dbReference>
<dbReference type="AlphaFoldDB" id="A0A1G8FXP2"/>
<gene>
    <name evidence="1" type="ORF">SAMN05421818_12029</name>
</gene>
<protein>
    <submittedName>
        <fullName evidence="1">Uncharacterized protein</fullName>
    </submittedName>
</protein>
<organism evidence="1 2">
    <name type="scientific">Myroides phaeus</name>
    <dbReference type="NCBI Taxonomy" id="702745"/>
    <lineage>
        <taxon>Bacteria</taxon>
        <taxon>Pseudomonadati</taxon>
        <taxon>Bacteroidota</taxon>
        <taxon>Flavobacteriia</taxon>
        <taxon>Flavobacteriales</taxon>
        <taxon>Flavobacteriaceae</taxon>
        <taxon>Myroides</taxon>
    </lineage>
</organism>
<name>A0A1G8FXP2_9FLAO</name>
<evidence type="ECO:0000313" key="1">
    <source>
        <dbReference type="EMBL" id="SDH86867.1"/>
    </source>
</evidence>
<proteinExistence type="predicted"/>
<accession>A0A1G8FXP2</accession>
<dbReference type="Gene3D" id="3.40.1260.10">
    <property type="entry name" value="DsrEFH-like"/>
    <property type="match status" value="1"/>
</dbReference>
<dbReference type="SUPFAM" id="SSF75169">
    <property type="entry name" value="DsrEFH-like"/>
    <property type="match status" value="1"/>
</dbReference>
<dbReference type="InterPro" id="IPR027396">
    <property type="entry name" value="DsrEFH-like"/>
</dbReference>
<dbReference type="PANTHER" id="PTHR37691">
    <property type="entry name" value="BLR3518 PROTEIN"/>
    <property type="match status" value="1"/>
</dbReference>
<dbReference type="STRING" id="702745.SAMN05421818_12029"/>
<dbReference type="Proteomes" id="UP000243588">
    <property type="component" value="Unassembled WGS sequence"/>
</dbReference>
<reference evidence="2" key="1">
    <citation type="submission" date="2016-10" db="EMBL/GenBank/DDBJ databases">
        <authorList>
            <person name="Varghese N."/>
            <person name="Submissions S."/>
        </authorList>
    </citation>
    <scope>NUCLEOTIDE SEQUENCE [LARGE SCALE GENOMIC DNA]</scope>
    <source>
        <strain evidence="2">DSM 23313</strain>
    </source>
</reference>
<dbReference type="RefSeq" id="WP_090409887.1">
    <property type="nucleotide sequence ID" value="NZ_FNDQ01000020.1"/>
</dbReference>
<dbReference type="EMBL" id="FNDQ01000020">
    <property type="protein sequence ID" value="SDH86867.1"/>
    <property type="molecule type" value="Genomic_DNA"/>
</dbReference>
<dbReference type="Pfam" id="PF02635">
    <property type="entry name" value="DsrE"/>
    <property type="match status" value="1"/>
</dbReference>
<sequence>MKEANHKVVFQLNTDNIIEQNALITYVTNVKKHWEEDVVIHVVVHGPGIGMVRKSKTMVGEGLRIVMQKGIKFYACQNTMNARMISEDDIIEGVAFVPSGLVDIIEKQEQGWAYIKCNL</sequence>